<sequence>MSKATMEKLKSLILEDLLQMVKTTSSVDDLLSSSSSLLRLLLGLPHFHQAVSELADPDLGCCGKNKENSLDLKRQGNLYFRSQDFDGALRFYSKALHVAPSQAIDGEK</sequence>
<dbReference type="Gramene" id="KFK24027">
    <property type="protein sequence ID" value="KFK24027"/>
    <property type="gene ID" value="AALP_AAs74005U000100"/>
</dbReference>
<dbReference type="PROSITE" id="PS50005">
    <property type="entry name" value="TPR"/>
    <property type="match status" value="1"/>
</dbReference>
<feature type="repeat" description="TPR" evidence="1">
    <location>
        <begin position="69"/>
        <end position="102"/>
    </location>
</feature>
<dbReference type="EMBL" id="KL972910">
    <property type="protein sequence ID" value="KFK24027.1"/>
    <property type="molecule type" value="Genomic_DNA"/>
</dbReference>
<evidence type="ECO:0000256" key="1">
    <source>
        <dbReference type="PROSITE-ProRule" id="PRU00339"/>
    </source>
</evidence>
<dbReference type="PANTHER" id="PTHR47337:SF1">
    <property type="entry name" value="TETRATRICOPEPTIDE REPEAT (TPR)-LIKE SUPERFAMILY PROTEIN"/>
    <property type="match status" value="1"/>
</dbReference>
<protein>
    <submittedName>
        <fullName evidence="2">Uncharacterized protein</fullName>
    </submittedName>
</protein>
<dbReference type="InterPro" id="IPR019734">
    <property type="entry name" value="TPR_rpt"/>
</dbReference>
<reference evidence="3" key="1">
    <citation type="journal article" date="2015" name="Nat. Plants">
        <title>Genome expansion of Arabis alpina linked with retrotransposition and reduced symmetric DNA methylation.</title>
        <authorList>
            <person name="Willing E.M."/>
            <person name="Rawat V."/>
            <person name="Mandakova T."/>
            <person name="Maumus F."/>
            <person name="James G.V."/>
            <person name="Nordstroem K.J."/>
            <person name="Becker C."/>
            <person name="Warthmann N."/>
            <person name="Chica C."/>
            <person name="Szarzynska B."/>
            <person name="Zytnicki M."/>
            <person name="Albani M.C."/>
            <person name="Kiefer C."/>
            <person name="Bergonzi S."/>
            <person name="Castaings L."/>
            <person name="Mateos J.L."/>
            <person name="Berns M.C."/>
            <person name="Bujdoso N."/>
            <person name="Piofczyk T."/>
            <person name="de Lorenzo L."/>
            <person name="Barrero-Sicilia C."/>
            <person name="Mateos I."/>
            <person name="Piednoel M."/>
            <person name="Hagmann J."/>
            <person name="Chen-Min-Tao R."/>
            <person name="Iglesias-Fernandez R."/>
            <person name="Schuster S.C."/>
            <person name="Alonso-Blanco C."/>
            <person name="Roudier F."/>
            <person name="Carbonero P."/>
            <person name="Paz-Ares J."/>
            <person name="Davis S.J."/>
            <person name="Pecinka A."/>
            <person name="Quesneville H."/>
            <person name="Colot V."/>
            <person name="Lysak M.A."/>
            <person name="Weigel D."/>
            <person name="Coupland G."/>
            <person name="Schneeberger K."/>
        </authorList>
    </citation>
    <scope>NUCLEOTIDE SEQUENCE [LARGE SCALE GENOMIC DNA]</scope>
    <source>
        <strain evidence="3">cv. Pajares</strain>
    </source>
</reference>
<proteinExistence type="predicted"/>
<dbReference type="SUPFAM" id="SSF48452">
    <property type="entry name" value="TPR-like"/>
    <property type="match status" value="1"/>
</dbReference>
<organism evidence="2 3">
    <name type="scientific">Arabis alpina</name>
    <name type="common">Alpine rock-cress</name>
    <dbReference type="NCBI Taxonomy" id="50452"/>
    <lineage>
        <taxon>Eukaryota</taxon>
        <taxon>Viridiplantae</taxon>
        <taxon>Streptophyta</taxon>
        <taxon>Embryophyta</taxon>
        <taxon>Tracheophyta</taxon>
        <taxon>Spermatophyta</taxon>
        <taxon>Magnoliopsida</taxon>
        <taxon>eudicotyledons</taxon>
        <taxon>Gunneridae</taxon>
        <taxon>Pentapetalae</taxon>
        <taxon>rosids</taxon>
        <taxon>malvids</taxon>
        <taxon>Brassicales</taxon>
        <taxon>Brassicaceae</taxon>
        <taxon>Arabideae</taxon>
        <taxon>Arabis</taxon>
    </lineage>
</organism>
<dbReference type="OMA" id="CCKNKEA"/>
<dbReference type="InterPro" id="IPR011990">
    <property type="entry name" value="TPR-like_helical_dom_sf"/>
</dbReference>
<dbReference type="SMART" id="SM00028">
    <property type="entry name" value="TPR"/>
    <property type="match status" value="1"/>
</dbReference>
<dbReference type="eggNOG" id="KOG2084">
    <property type="taxonomic scope" value="Eukaryota"/>
</dbReference>
<dbReference type="Proteomes" id="UP000029120">
    <property type="component" value="Unassembled WGS sequence"/>
</dbReference>
<gene>
    <name evidence="2" type="ORF">AALP_AAs74005U000100</name>
</gene>
<accession>A0A087G2C5</accession>
<dbReference type="Gene3D" id="1.25.40.10">
    <property type="entry name" value="Tetratricopeptide repeat domain"/>
    <property type="match status" value="1"/>
</dbReference>
<feature type="non-terminal residue" evidence="2">
    <location>
        <position position="108"/>
    </location>
</feature>
<name>A0A087G2C5_ARAAL</name>
<keyword evidence="1" id="KW-0802">TPR repeat</keyword>
<evidence type="ECO:0000313" key="3">
    <source>
        <dbReference type="Proteomes" id="UP000029120"/>
    </source>
</evidence>
<keyword evidence="3" id="KW-1185">Reference proteome</keyword>
<evidence type="ECO:0000313" key="2">
    <source>
        <dbReference type="EMBL" id="KFK24027.1"/>
    </source>
</evidence>
<dbReference type="PANTHER" id="PTHR47337">
    <property type="entry name" value="TETRATRICOPEPTIDE REPEAT (TPR)-LIKE SUPERFAMILY PROTEIN"/>
    <property type="match status" value="1"/>
</dbReference>
<dbReference type="OrthoDB" id="629492at2759"/>
<dbReference type="AlphaFoldDB" id="A0A087G2C5"/>